<protein>
    <submittedName>
        <fullName evidence="2">Uncharacterized protein</fullName>
    </submittedName>
</protein>
<proteinExistence type="predicted"/>
<feature type="transmembrane region" description="Helical" evidence="1">
    <location>
        <begin position="24"/>
        <end position="47"/>
    </location>
</feature>
<dbReference type="EMBL" id="KZ559174">
    <property type="protein sequence ID" value="PLB34697.1"/>
    <property type="molecule type" value="Genomic_DNA"/>
</dbReference>
<sequence length="86" mass="10134">MIEGGIFDSFFFFTSHLSIQAHVFYVYFFLLLLLCYLAYGLSLVFMFHANATESHDLEQLFFFPIFTHLLDDASGRKHCDRFTITF</sequence>
<organism evidence="2 3">
    <name type="scientific">Aspergillus candidus</name>
    <dbReference type="NCBI Taxonomy" id="41067"/>
    <lineage>
        <taxon>Eukaryota</taxon>
        <taxon>Fungi</taxon>
        <taxon>Dikarya</taxon>
        <taxon>Ascomycota</taxon>
        <taxon>Pezizomycotina</taxon>
        <taxon>Eurotiomycetes</taxon>
        <taxon>Eurotiomycetidae</taxon>
        <taxon>Eurotiales</taxon>
        <taxon>Aspergillaceae</taxon>
        <taxon>Aspergillus</taxon>
        <taxon>Aspergillus subgen. Circumdati</taxon>
    </lineage>
</organism>
<dbReference type="RefSeq" id="XP_024668709.1">
    <property type="nucleotide sequence ID" value="XM_024819695.1"/>
</dbReference>
<keyword evidence="1" id="KW-0812">Transmembrane</keyword>
<accession>A0A2I2F254</accession>
<evidence type="ECO:0000313" key="2">
    <source>
        <dbReference type="EMBL" id="PLB34697.1"/>
    </source>
</evidence>
<dbReference type="GeneID" id="36526855"/>
<keyword evidence="1" id="KW-0472">Membrane</keyword>
<evidence type="ECO:0000256" key="1">
    <source>
        <dbReference type="SAM" id="Phobius"/>
    </source>
</evidence>
<keyword evidence="3" id="KW-1185">Reference proteome</keyword>
<keyword evidence="1" id="KW-1133">Transmembrane helix</keyword>
<reference evidence="2 3" key="1">
    <citation type="submission" date="2017-12" db="EMBL/GenBank/DDBJ databases">
        <authorList>
            <consortium name="DOE Joint Genome Institute"/>
            <person name="Haridas S."/>
            <person name="Kjaerbolling I."/>
            <person name="Vesth T.C."/>
            <person name="Frisvad J.C."/>
            <person name="Nybo J.L."/>
            <person name="Theobald S."/>
            <person name="Kuo A."/>
            <person name="Bowyer P."/>
            <person name="Matsuda Y."/>
            <person name="Mondo S."/>
            <person name="Lyhne E.K."/>
            <person name="Kogle M.E."/>
            <person name="Clum A."/>
            <person name="Lipzen A."/>
            <person name="Salamov A."/>
            <person name="Ngan C.Y."/>
            <person name="Daum C."/>
            <person name="Chiniquy J."/>
            <person name="Barry K."/>
            <person name="LaButti K."/>
            <person name="Simmons B.A."/>
            <person name="Magnuson J.K."/>
            <person name="Mortensen U.H."/>
            <person name="Larsen T.O."/>
            <person name="Grigoriev I.V."/>
            <person name="Baker S.E."/>
            <person name="Andersen M.R."/>
            <person name="Nordberg H.P."/>
            <person name="Cantor M.N."/>
            <person name="Hua S.X."/>
        </authorList>
    </citation>
    <scope>NUCLEOTIDE SEQUENCE [LARGE SCALE GENOMIC DNA]</scope>
    <source>
        <strain evidence="2 3">CBS 102.13</strain>
    </source>
</reference>
<evidence type="ECO:0000313" key="3">
    <source>
        <dbReference type="Proteomes" id="UP000234585"/>
    </source>
</evidence>
<name>A0A2I2F254_ASPCN</name>
<gene>
    <name evidence="2" type="ORF">BDW47DRAFT_72303</name>
</gene>
<dbReference type="Proteomes" id="UP000234585">
    <property type="component" value="Unassembled WGS sequence"/>
</dbReference>
<dbReference type="AlphaFoldDB" id="A0A2I2F254"/>